<evidence type="ECO:0000313" key="7">
    <source>
        <dbReference type="Proteomes" id="UP001595683"/>
    </source>
</evidence>
<proteinExistence type="predicted"/>
<comment type="caution">
    <text evidence="6">The sequence shown here is derived from an EMBL/GenBank/DDBJ whole genome shotgun (WGS) entry which is preliminary data.</text>
</comment>
<accession>A0ABV7V9R1</accession>
<feature type="transmembrane region" description="Helical" evidence="4">
    <location>
        <begin position="6"/>
        <end position="28"/>
    </location>
</feature>
<reference evidence="7" key="1">
    <citation type="journal article" date="2019" name="Int. J. Syst. Evol. Microbiol.">
        <title>The Global Catalogue of Microorganisms (GCM) 10K type strain sequencing project: providing services to taxonomists for standard genome sequencing and annotation.</title>
        <authorList>
            <consortium name="The Broad Institute Genomics Platform"/>
            <consortium name="The Broad Institute Genome Sequencing Center for Infectious Disease"/>
            <person name="Wu L."/>
            <person name="Ma J."/>
        </authorList>
    </citation>
    <scope>NUCLEOTIDE SEQUENCE [LARGE SCALE GENOMIC DNA]</scope>
    <source>
        <strain evidence="7">KCTC 42224</strain>
    </source>
</reference>
<evidence type="ECO:0000256" key="3">
    <source>
        <dbReference type="ARBA" id="ARBA00023136"/>
    </source>
</evidence>
<gene>
    <name evidence="6" type="ORF">ACFOOT_15890</name>
</gene>
<sequence>MTYVLVPLLIVLMALTVWSLLRGVVAFLRTTREGLERGEEGIREMQLLQNRMMFNRIKFQGLAIVVVIVLLMVAGKN</sequence>
<organism evidence="6 7">
    <name type="scientific">Novosphingobium pokkalii</name>
    <dbReference type="NCBI Taxonomy" id="1770194"/>
    <lineage>
        <taxon>Bacteria</taxon>
        <taxon>Pseudomonadati</taxon>
        <taxon>Pseudomonadota</taxon>
        <taxon>Alphaproteobacteria</taxon>
        <taxon>Sphingomonadales</taxon>
        <taxon>Sphingomonadaceae</taxon>
        <taxon>Novosphingobium</taxon>
    </lineage>
</organism>
<feature type="transmembrane region" description="Helical" evidence="4">
    <location>
        <begin position="57"/>
        <end position="75"/>
    </location>
</feature>
<evidence type="ECO:0000259" key="5">
    <source>
        <dbReference type="PROSITE" id="PS51503"/>
    </source>
</evidence>
<dbReference type="InterPro" id="IPR007667">
    <property type="entry name" value="Hypoxia_induced_domain"/>
</dbReference>
<dbReference type="RefSeq" id="WP_191325782.1">
    <property type="nucleotide sequence ID" value="NZ_BMZP01000022.1"/>
</dbReference>
<evidence type="ECO:0000256" key="2">
    <source>
        <dbReference type="ARBA" id="ARBA00022989"/>
    </source>
</evidence>
<dbReference type="EMBL" id="JBHRYE010000027">
    <property type="protein sequence ID" value="MFC3672898.1"/>
    <property type="molecule type" value="Genomic_DNA"/>
</dbReference>
<keyword evidence="2 4" id="KW-1133">Transmembrane helix</keyword>
<protein>
    <submittedName>
        <fullName evidence="6">HIG1 domain-containing protein</fullName>
    </submittedName>
</protein>
<keyword evidence="7" id="KW-1185">Reference proteome</keyword>
<keyword evidence="1 4" id="KW-0812">Transmembrane</keyword>
<dbReference type="PROSITE" id="PS51503">
    <property type="entry name" value="HIG1"/>
    <property type="match status" value="1"/>
</dbReference>
<evidence type="ECO:0000256" key="4">
    <source>
        <dbReference type="SAM" id="Phobius"/>
    </source>
</evidence>
<keyword evidence="3 4" id="KW-0472">Membrane</keyword>
<dbReference type="Proteomes" id="UP001595683">
    <property type="component" value="Unassembled WGS sequence"/>
</dbReference>
<name>A0ABV7V9R1_9SPHN</name>
<feature type="domain" description="HIG1" evidence="5">
    <location>
        <begin position="1"/>
        <end position="77"/>
    </location>
</feature>
<evidence type="ECO:0000313" key="6">
    <source>
        <dbReference type="EMBL" id="MFC3672898.1"/>
    </source>
</evidence>
<evidence type="ECO:0000256" key="1">
    <source>
        <dbReference type="ARBA" id="ARBA00022692"/>
    </source>
</evidence>